<dbReference type="Pfam" id="PF08585">
    <property type="entry name" value="RMI1_N_C"/>
    <property type="match status" value="1"/>
</dbReference>
<dbReference type="Gene3D" id="2.40.50.770">
    <property type="entry name" value="RecQ-mediated genome instability protein Rmi1, C-terminal domain"/>
    <property type="match status" value="1"/>
</dbReference>
<dbReference type="GO" id="GO:0016604">
    <property type="term" value="C:nuclear body"/>
    <property type="evidence" value="ECO:0007669"/>
    <property type="project" value="TreeGrafter"/>
</dbReference>
<dbReference type="Pfam" id="PF16099">
    <property type="entry name" value="RMI1_C"/>
    <property type="match status" value="1"/>
</dbReference>
<dbReference type="Pfam" id="PF21000">
    <property type="entry name" value="RMI1_N_N"/>
    <property type="match status" value="1"/>
</dbReference>
<dbReference type="GO" id="GO:0000166">
    <property type="term" value="F:nucleotide binding"/>
    <property type="evidence" value="ECO:0007669"/>
    <property type="project" value="InterPro"/>
</dbReference>
<evidence type="ECO:0000313" key="8">
    <source>
        <dbReference type="EMBL" id="PKI53268.1"/>
    </source>
</evidence>
<feature type="compositionally biased region" description="Polar residues" evidence="4">
    <location>
        <begin position="472"/>
        <end position="489"/>
    </location>
</feature>
<gene>
    <name evidence="8" type="ORF">CRG98_026296</name>
</gene>
<evidence type="ECO:0000259" key="6">
    <source>
        <dbReference type="Pfam" id="PF16099"/>
    </source>
</evidence>
<name>A0A2I0JAI5_PUNGR</name>
<evidence type="ECO:0000256" key="2">
    <source>
        <dbReference type="ARBA" id="ARBA00018987"/>
    </source>
</evidence>
<dbReference type="SMART" id="SM01161">
    <property type="entry name" value="DUF1767"/>
    <property type="match status" value="1"/>
</dbReference>
<evidence type="ECO:0000256" key="4">
    <source>
        <dbReference type="SAM" id="MobiDB-lite"/>
    </source>
</evidence>
<dbReference type="InterPro" id="IPR032199">
    <property type="entry name" value="RMI1_C"/>
</dbReference>
<reference evidence="8 9" key="1">
    <citation type="submission" date="2017-11" db="EMBL/GenBank/DDBJ databases">
        <title>De-novo sequencing of pomegranate (Punica granatum L.) genome.</title>
        <authorList>
            <person name="Akparov Z."/>
            <person name="Amiraslanov A."/>
            <person name="Hajiyeva S."/>
            <person name="Abbasov M."/>
            <person name="Kaur K."/>
            <person name="Hamwieh A."/>
            <person name="Solovyev V."/>
            <person name="Salamov A."/>
            <person name="Braich B."/>
            <person name="Kosarev P."/>
            <person name="Mahmoud A."/>
            <person name="Hajiyev E."/>
            <person name="Babayeva S."/>
            <person name="Izzatullayeva V."/>
            <person name="Mammadov A."/>
            <person name="Mammadov A."/>
            <person name="Sharifova S."/>
            <person name="Ojaghi J."/>
            <person name="Eynullazada K."/>
            <person name="Bayramov B."/>
            <person name="Abdulazimova A."/>
            <person name="Shahmuradov I."/>
        </authorList>
    </citation>
    <scope>NUCLEOTIDE SEQUENCE [LARGE SCALE GENOMIC DNA]</scope>
    <source>
        <strain evidence="9">cv. AG2017</strain>
        <tissue evidence="8">Leaf</tissue>
    </source>
</reference>
<organism evidence="8 9">
    <name type="scientific">Punica granatum</name>
    <name type="common">Pomegranate</name>
    <dbReference type="NCBI Taxonomy" id="22663"/>
    <lineage>
        <taxon>Eukaryota</taxon>
        <taxon>Viridiplantae</taxon>
        <taxon>Streptophyta</taxon>
        <taxon>Embryophyta</taxon>
        <taxon>Tracheophyta</taxon>
        <taxon>Spermatophyta</taxon>
        <taxon>Magnoliopsida</taxon>
        <taxon>eudicotyledons</taxon>
        <taxon>Gunneridae</taxon>
        <taxon>Pentapetalae</taxon>
        <taxon>rosids</taxon>
        <taxon>malvids</taxon>
        <taxon>Myrtales</taxon>
        <taxon>Lythraceae</taxon>
        <taxon>Punica</taxon>
    </lineage>
</organism>
<sequence>MGPNIHFLSPLPPSLPPSLRRSCISSSLFAVLSPYTLSSSSVLLKTVSSPTSRPRRRLRPSDVIVAPAVSLSFLPFSFFSTHASTPLASDPSLLALPLTRQSSEFTTHFFSLPSFQTPISPSISLSLRRQRQRQRQTGNMGRRRLRLNCSDDEADDGQQPNSRPPPQLHQQTLPQTAAVVHPHSHSSPAIDISDEEAGDFIDVSEDLSPPSPPVSSSIPGPMPPTPVVSLSSGSAAAFDCPVSEYLGRMGLTLRREWLYDCLNRLEESVRGFPGLDVTTKAKLCLEQFLLSDMNYSGGGVLPANVEALHLVHLPGPFVLQVDEIVNISCPLRGRYQNASAGLKRCLKLSMTDGVQRVFGMEYRPIKDLETLASAGLKVLLCNVHVHHGLLMLVPEAVEVLGGVVSELEAARERLVNEVNKPPRGRRTRSGVLPALATRATRAAWTPNSVVSGDHSKEVATNSHAGGTAITLLPTSVPNNKRSSVESTSNLSALNAVSGPSSNFISDFEEMHVDADFTSTRNPVLNPPTNMEEMHMDSFPARSVNAVANSLLNNVSAVGGMNPGSEIINRETMVPDLSLEGFSGQEVIQIIDEVEHPKILRGNREIPFTYLASLSAKWAAMREKASSIEGKVKCFLTGVKGFQYKQRMSYELRVYVDDGSLISEILIDPDVVQNGIGRTPEEVTAALSSLDKNVVSGMKETLKQFQSFLANFEGIMLIELNETSPVPIARQMTEGCNSSNAWLLLERLSSQSEAPRSSSLRPIELSP</sequence>
<dbReference type="GO" id="GO:0000712">
    <property type="term" value="P:resolution of meiotic recombination intermediates"/>
    <property type="evidence" value="ECO:0007669"/>
    <property type="project" value="TreeGrafter"/>
</dbReference>
<evidence type="ECO:0000256" key="3">
    <source>
        <dbReference type="ARBA" id="ARBA00077519"/>
    </source>
</evidence>
<dbReference type="PANTHER" id="PTHR14790:SF15">
    <property type="entry name" value="RECQ-MEDIATED GENOME INSTABILITY PROTEIN 1"/>
    <property type="match status" value="1"/>
</dbReference>
<feature type="domain" description="RecQ mediated genome instability protein 1 OB-fold" evidence="5">
    <location>
        <begin position="301"/>
        <end position="412"/>
    </location>
</feature>
<dbReference type="AlphaFoldDB" id="A0A2I0JAI5"/>
<protein>
    <recommendedName>
        <fullName evidence="2">RecQ-mediated genome instability protein 1</fullName>
    </recommendedName>
    <alternativeName>
        <fullName evidence="3">BLM-associated protein of 75 kDa homolog</fullName>
    </alternativeName>
</protein>
<comment type="similarity">
    <text evidence="1">Belongs to the RMI1 family.</text>
</comment>
<dbReference type="FunFam" id="2.40.50.770:FF:000004">
    <property type="entry name" value="RecQ-mediated instability protein (DUF1767)"/>
    <property type="match status" value="1"/>
</dbReference>
<feature type="domain" description="RecQ-mediated genome instability protein 1 C-terminal OB-fold" evidence="6">
    <location>
        <begin position="605"/>
        <end position="747"/>
    </location>
</feature>
<dbReference type="InterPro" id="IPR013894">
    <property type="entry name" value="RMI1_OB"/>
</dbReference>
<dbReference type="PANTHER" id="PTHR14790">
    <property type="entry name" value="RECQ-MEDIATED GENOME INSTABILITY PROTEIN 1 RMI1"/>
    <property type="match status" value="1"/>
</dbReference>
<dbReference type="EMBL" id="PGOL01001865">
    <property type="protein sequence ID" value="PKI53268.1"/>
    <property type="molecule type" value="Genomic_DNA"/>
</dbReference>
<keyword evidence="9" id="KW-1185">Reference proteome</keyword>
<proteinExistence type="inferred from homology"/>
<evidence type="ECO:0000256" key="1">
    <source>
        <dbReference type="ARBA" id="ARBA00006395"/>
    </source>
</evidence>
<dbReference type="GO" id="GO:0000724">
    <property type="term" value="P:double-strand break repair via homologous recombination"/>
    <property type="evidence" value="ECO:0007669"/>
    <property type="project" value="TreeGrafter"/>
</dbReference>
<comment type="caution">
    <text evidence="8">The sequence shown here is derived from an EMBL/GenBank/DDBJ whole genome shotgun (WGS) entry which is preliminary data.</text>
</comment>
<evidence type="ECO:0000259" key="5">
    <source>
        <dbReference type="Pfam" id="PF08585"/>
    </source>
</evidence>
<dbReference type="GO" id="GO:0031422">
    <property type="term" value="C:RecQ family helicase-topoisomerase III complex"/>
    <property type="evidence" value="ECO:0007669"/>
    <property type="project" value="TreeGrafter"/>
</dbReference>
<dbReference type="STRING" id="22663.A0A2I0JAI5"/>
<dbReference type="InterPro" id="IPR042470">
    <property type="entry name" value="RMI1_N_C_sf"/>
</dbReference>
<dbReference type="InterPro" id="IPR049363">
    <property type="entry name" value="RMI1_N"/>
</dbReference>
<feature type="region of interest" description="Disordered" evidence="4">
    <location>
        <begin position="468"/>
        <end position="489"/>
    </location>
</feature>
<evidence type="ECO:0000313" key="9">
    <source>
        <dbReference type="Proteomes" id="UP000233551"/>
    </source>
</evidence>
<accession>A0A2I0JAI5</accession>
<evidence type="ECO:0000259" key="7">
    <source>
        <dbReference type="Pfam" id="PF21000"/>
    </source>
</evidence>
<feature type="compositionally biased region" description="Acidic residues" evidence="4">
    <location>
        <begin position="192"/>
        <end position="205"/>
    </location>
</feature>
<feature type="domain" description="RMI1 N-terminal" evidence="7">
    <location>
        <begin position="250"/>
        <end position="293"/>
    </location>
</feature>
<dbReference type="Proteomes" id="UP000233551">
    <property type="component" value="Unassembled WGS sequence"/>
</dbReference>
<feature type="region of interest" description="Disordered" evidence="4">
    <location>
        <begin position="123"/>
        <end position="225"/>
    </location>
</feature>